<organism evidence="2 3">
    <name type="scientific">Claviceps pusilla</name>
    <dbReference type="NCBI Taxonomy" id="123648"/>
    <lineage>
        <taxon>Eukaryota</taxon>
        <taxon>Fungi</taxon>
        <taxon>Dikarya</taxon>
        <taxon>Ascomycota</taxon>
        <taxon>Pezizomycotina</taxon>
        <taxon>Sordariomycetes</taxon>
        <taxon>Hypocreomycetidae</taxon>
        <taxon>Hypocreales</taxon>
        <taxon>Clavicipitaceae</taxon>
        <taxon>Claviceps</taxon>
    </lineage>
</organism>
<comment type="caution">
    <text evidence="2">The sequence shown here is derived from an EMBL/GenBank/DDBJ whole genome shotgun (WGS) entry which is preliminary data.</text>
</comment>
<keyword evidence="3" id="KW-1185">Reference proteome</keyword>
<evidence type="ECO:0000313" key="3">
    <source>
        <dbReference type="Proteomes" id="UP000748025"/>
    </source>
</evidence>
<protein>
    <submittedName>
        <fullName evidence="2">Uncharacterized protein</fullName>
    </submittedName>
</protein>
<dbReference type="EMBL" id="SRPW01000062">
    <property type="protein sequence ID" value="KAG6018150.1"/>
    <property type="molecule type" value="Genomic_DNA"/>
</dbReference>
<gene>
    <name evidence="2" type="ORF">E4U43_007392</name>
</gene>
<proteinExistence type="predicted"/>
<name>A0A9P7NJ13_9HYPO</name>
<feature type="compositionally biased region" description="Gly residues" evidence="1">
    <location>
        <begin position="57"/>
        <end position="66"/>
    </location>
</feature>
<reference evidence="2" key="1">
    <citation type="journal article" date="2020" name="bioRxiv">
        <title>Whole genome comparisons of ergot fungi reveals the divergence and evolution of species within the genus Claviceps are the result of varying mechanisms driving genome evolution and host range expansion.</title>
        <authorList>
            <person name="Wyka S.A."/>
            <person name="Mondo S.J."/>
            <person name="Liu M."/>
            <person name="Dettman J."/>
            <person name="Nalam V."/>
            <person name="Broders K.D."/>
        </authorList>
    </citation>
    <scope>NUCLEOTIDE SEQUENCE</scope>
    <source>
        <strain evidence="2">CCC 602</strain>
    </source>
</reference>
<evidence type="ECO:0000256" key="1">
    <source>
        <dbReference type="SAM" id="MobiDB-lite"/>
    </source>
</evidence>
<sequence>MRHSFMVEQVSFNSWWSSALFSPHNVAKDEEFGPPRGSAYGRDETPRAGRLPRTFLPGGGLQSSSR</sequence>
<accession>A0A9P7NJ13</accession>
<dbReference type="AlphaFoldDB" id="A0A9P7NJ13"/>
<feature type="region of interest" description="Disordered" evidence="1">
    <location>
        <begin position="27"/>
        <end position="66"/>
    </location>
</feature>
<dbReference type="Proteomes" id="UP000748025">
    <property type="component" value="Unassembled WGS sequence"/>
</dbReference>
<evidence type="ECO:0000313" key="2">
    <source>
        <dbReference type="EMBL" id="KAG6018150.1"/>
    </source>
</evidence>